<proteinExistence type="inferred from homology"/>
<protein>
    <recommendedName>
        <fullName evidence="7">DNA polymerase delta small subunit</fullName>
    </recommendedName>
</protein>
<dbReference type="AlphaFoldDB" id="A0AAU9IHB7"/>
<evidence type="ECO:0000313" key="5">
    <source>
        <dbReference type="EMBL" id="CAG9310544.1"/>
    </source>
</evidence>
<dbReference type="PANTHER" id="PTHR10416:SF0">
    <property type="entry name" value="DNA POLYMERASE DELTA SUBUNIT 2"/>
    <property type="match status" value="1"/>
</dbReference>
<dbReference type="Proteomes" id="UP001162131">
    <property type="component" value="Unassembled WGS sequence"/>
</dbReference>
<dbReference type="Pfam" id="PF04042">
    <property type="entry name" value="DNA_pol_E_B"/>
    <property type="match status" value="1"/>
</dbReference>
<evidence type="ECO:0008006" key="7">
    <source>
        <dbReference type="Google" id="ProtNLM"/>
    </source>
</evidence>
<evidence type="ECO:0000259" key="3">
    <source>
        <dbReference type="Pfam" id="PF04042"/>
    </source>
</evidence>
<organism evidence="5 6">
    <name type="scientific">Blepharisma stoltei</name>
    <dbReference type="NCBI Taxonomy" id="1481888"/>
    <lineage>
        <taxon>Eukaryota</taxon>
        <taxon>Sar</taxon>
        <taxon>Alveolata</taxon>
        <taxon>Ciliophora</taxon>
        <taxon>Postciliodesmatophora</taxon>
        <taxon>Heterotrichea</taxon>
        <taxon>Heterotrichida</taxon>
        <taxon>Blepharismidae</taxon>
        <taxon>Blepharisma</taxon>
    </lineage>
</organism>
<dbReference type="Pfam" id="PF18018">
    <property type="entry name" value="DNA_pol_D_N"/>
    <property type="match status" value="1"/>
</dbReference>
<feature type="domain" description="DNA polymerase delta subunit OB-fold" evidence="4">
    <location>
        <begin position="26"/>
        <end position="155"/>
    </location>
</feature>
<comment type="similarity">
    <text evidence="1">Belongs to the DNA polymerase delta/II small subunit family.</text>
</comment>
<comment type="caution">
    <text evidence="5">The sequence shown here is derived from an EMBL/GenBank/DDBJ whole genome shotgun (WGS) entry which is preliminary data.</text>
</comment>
<dbReference type="GO" id="GO:0003677">
    <property type="term" value="F:DNA binding"/>
    <property type="evidence" value="ECO:0007669"/>
    <property type="project" value="InterPro"/>
</dbReference>
<feature type="domain" description="DNA polymerase alpha/delta/epsilon subunit B" evidence="3">
    <location>
        <begin position="174"/>
        <end position="386"/>
    </location>
</feature>
<dbReference type="Gene3D" id="3.60.21.50">
    <property type="match status" value="1"/>
</dbReference>
<evidence type="ECO:0000256" key="2">
    <source>
        <dbReference type="ARBA" id="ARBA00022705"/>
    </source>
</evidence>
<name>A0AAU9IHB7_9CILI</name>
<keyword evidence="6" id="KW-1185">Reference proteome</keyword>
<dbReference type="EMBL" id="CAJZBQ010000002">
    <property type="protein sequence ID" value="CAG9310544.1"/>
    <property type="molecule type" value="Genomic_DNA"/>
</dbReference>
<dbReference type="GO" id="GO:0043625">
    <property type="term" value="C:delta DNA polymerase complex"/>
    <property type="evidence" value="ECO:0007669"/>
    <property type="project" value="TreeGrafter"/>
</dbReference>
<gene>
    <name evidence="5" type="ORF">BSTOLATCC_MIC1386</name>
</gene>
<reference evidence="5" key="1">
    <citation type="submission" date="2021-09" db="EMBL/GenBank/DDBJ databases">
        <authorList>
            <consortium name="AG Swart"/>
            <person name="Singh M."/>
            <person name="Singh A."/>
            <person name="Seah K."/>
            <person name="Emmerich C."/>
        </authorList>
    </citation>
    <scope>NUCLEOTIDE SEQUENCE</scope>
    <source>
        <strain evidence="5">ATCC30299</strain>
    </source>
</reference>
<dbReference type="Gene3D" id="2.40.50.430">
    <property type="match status" value="1"/>
</dbReference>
<evidence type="ECO:0000313" key="6">
    <source>
        <dbReference type="Proteomes" id="UP001162131"/>
    </source>
</evidence>
<dbReference type="GO" id="GO:0006271">
    <property type="term" value="P:DNA strand elongation involved in DNA replication"/>
    <property type="evidence" value="ECO:0007669"/>
    <property type="project" value="TreeGrafter"/>
</dbReference>
<dbReference type="PANTHER" id="PTHR10416">
    <property type="entry name" value="DNA POLYMERASE DELTA SUBUNIT 2"/>
    <property type="match status" value="1"/>
</dbReference>
<accession>A0AAU9IHB7</accession>
<dbReference type="InterPro" id="IPR040663">
    <property type="entry name" value="DNA_pol_D_N"/>
</dbReference>
<evidence type="ECO:0000259" key="4">
    <source>
        <dbReference type="Pfam" id="PF18018"/>
    </source>
</evidence>
<dbReference type="InterPro" id="IPR024826">
    <property type="entry name" value="DNA_pol_delta/II_ssu"/>
</dbReference>
<sequence length="435" mass="49198">MIERKITYQHSFIGQQFIAKLDFTSQYHSLYCARLKSLKYRCISADESGYFSLSEIMEVKVNQSCLIAGIIVCTYADRSSIVEKYISKIGILADRKQSTFYNRRKEEDFIYLEDESGRVRLDLKQYFDWENLITGLVVAVRGVMRENSVLEVIEIFYPSADPPRPLLRKGDEFICFISGIEIGNPSLDPILLNLLSNFLQGNLGNDSAEVAKNIVRFVILGNSLYKADKENSFEQKAYSDISADIVPSISKSLEFFDTFLAELAGILPVDLIPGEMDPSNSSMPQQPLNPYLFPLASRYSALRSFPNPYECKIDGIHILCTSGQNINAIMQFIDTQDPIKILELTMKWRHLAPNAPDALGCIPMQDDDPFIVEDLPNLYVVGGMPNYQKLVTEEGVHCITIPKFTSRQQVVLVNRFTMESETLSFVSVIQGMNNC</sequence>
<evidence type="ECO:0000256" key="1">
    <source>
        <dbReference type="ARBA" id="ARBA00006035"/>
    </source>
</evidence>
<keyword evidence="2" id="KW-0235">DNA replication</keyword>
<dbReference type="InterPro" id="IPR007185">
    <property type="entry name" value="DNA_pol_a/d/e_bsu"/>
</dbReference>